<organism evidence="1 2">
    <name type="scientific">Clavelina lepadiformis</name>
    <name type="common">Light-bulb sea squirt</name>
    <name type="synonym">Ascidia lepadiformis</name>
    <dbReference type="NCBI Taxonomy" id="159417"/>
    <lineage>
        <taxon>Eukaryota</taxon>
        <taxon>Metazoa</taxon>
        <taxon>Chordata</taxon>
        <taxon>Tunicata</taxon>
        <taxon>Ascidiacea</taxon>
        <taxon>Aplousobranchia</taxon>
        <taxon>Clavelinidae</taxon>
        <taxon>Clavelina</taxon>
    </lineage>
</organism>
<proteinExistence type="predicted"/>
<protein>
    <recommendedName>
        <fullName evidence="3">Proteasome assembly chaperone 4</fullName>
    </recommendedName>
</protein>
<sequence>MAEEVDNNNPALKIEHKPYTINDTLVHIHILHLNNSQMLWINKNTPSMENLAVATQTKYEKSATAVNLLGDMSDPISANLAQRLSKRTGKQTYVSCNLPGTDTELLPKVEQLLIRDLIL</sequence>
<reference evidence="1 2" key="1">
    <citation type="submission" date="2024-02" db="EMBL/GenBank/DDBJ databases">
        <authorList>
            <person name="Daric V."/>
            <person name="Darras S."/>
        </authorList>
    </citation>
    <scope>NUCLEOTIDE SEQUENCE [LARGE SCALE GENOMIC DNA]</scope>
</reference>
<dbReference type="PANTHER" id="PTHR33559">
    <property type="entry name" value="PROTEASOME ASSEMBLY CHAPERONE 4"/>
    <property type="match status" value="1"/>
</dbReference>
<evidence type="ECO:0000313" key="1">
    <source>
        <dbReference type="EMBL" id="CAK8688824.1"/>
    </source>
</evidence>
<dbReference type="InterPro" id="IPR032157">
    <property type="entry name" value="PAC4"/>
</dbReference>
<evidence type="ECO:0008006" key="3">
    <source>
        <dbReference type="Google" id="ProtNLM"/>
    </source>
</evidence>
<accession>A0ABP0GAJ0</accession>
<dbReference type="Pfam" id="PF16093">
    <property type="entry name" value="PAC4"/>
    <property type="match status" value="1"/>
</dbReference>
<gene>
    <name evidence="1" type="ORF">CVLEPA_LOCUS20793</name>
</gene>
<dbReference type="Proteomes" id="UP001642483">
    <property type="component" value="Unassembled WGS sequence"/>
</dbReference>
<dbReference type="EMBL" id="CAWYQH010000108">
    <property type="protein sequence ID" value="CAK8688824.1"/>
    <property type="molecule type" value="Genomic_DNA"/>
</dbReference>
<keyword evidence="2" id="KW-1185">Reference proteome</keyword>
<dbReference type="PANTHER" id="PTHR33559:SF1">
    <property type="entry name" value="PROTEASOME ASSEMBLY CHAPERONE 4"/>
    <property type="match status" value="1"/>
</dbReference>
<comment type="caution">
    <text evidence="1">The sequence shown here is derived from an EMBL/GenBank/DDBJ whole genome shotgun (WGS) entry which is preliminary data.</text>
</comment>
<evidence type="ECO:0000313" key="2">
    <source>
        <dbReference type="Proteomes" id="UP001642483"/>
    </source>
</evidence>
<name>A0ABP0GAJ0_CLALP</name>